<dbReference type="SUPFAM" id="SSF48371">
    <property type="entry name" value="ARM repeat"/>
    <property type="match status" value="1"/>
</dbReference>
<dbReference type="EMBL" id="MJEH01000012">
    <property type="protein sequence ID" value="OEH93381.1"/>
    <property type="molecule type" value="Genomic_DNA"/>
</dbReference>
<accession>A0A1E5LH24</accession>
<dbReference type="Proteomes" id="UP000095209">
    <property type="component" value="Unassembled WGS sequence"/>
</dbReference>
<evidence type="ECO:0000313" key="1">
    <source>
        <dbReference type="EMBL" id="OEH93381.1"/>
    </source>
</evidence>
<gene>
    <name evidence="1" type="ORF">BFG57_12065</name>
</gene>
<name>A0A1E5LH24_9BACI</name>
<dbReference type="RefSeq" id="WP_069716594.1">
    <property type="nucleotide sequence ID" value="NZ_MJEH01000012.1"/>
</dbReference>
<dbReference type="OrthoDB" id="5510862at2"/>
<sequence>MSYKSLIDEIKRKDLDIEKIAEWLIQDSDRRNEVVKQLMTNKDIMVYYHSYYVLSRASEINPQLFYVYWDDFVALLSDNNSYKRDIGMTLIANLIVVDTDRKFDNIFEKYISLINDVKFMTAQCCVKNLKKIVNQREDMITGVVEILLQIDDVVSYPEKQKELLKYDVLDVLQSVYNKVDSKSEITLFIKNCLGSISPKTKKMAKKMERKYS</sequence>
<protein>
    <submittedName>
        <fullName evidence="1">Uncharacterized protein</fullName>
    </submittedName>
</protein>
<dbReference type="InterPro" id="IPR016024">
    <property type="entry name" value="ARM-type_fold"/>
</dbReference>
<dbReference type="AlphaFoldDB" id="A0A1E5LH24"/>
<dbReference type="STRING" id="1305675.BFG57_12065"/>
<reference evidence="1 2" key="1">
    <citation type="submission" date="2016-08" db="EMBL/GenBank/DDBJ databases">
        <title>Genome of Bacillus solimangrovi GH2-4.</title>
        <authorList>
            <person name="Lim S."/>
            <person name="Kim B.-C."/>
        </authorList>
    </citation>
    <scope>NUCLEOTIDE SEQUENCE [LARGE SCALE GENOMIC DNA]</scope>
    <source>
        <strain evidence="1 2">GH2-4</strain>
    </source>
</reference>
<keyword evidence="2" id="KW-1185">Reference proteome</keyword>
<proteinExistence type="predicted"/>
<evidence type="ECO:0000313" key="2">
    <source>
        <dbReference type="Proteomes" id="UP000095209"/>
    </source>
</evidence>
<organism evidence="1 2">
    <name type="scientific">Bacillus solimangrovi</name>
    <dbReference type="NCBI Taxonomy" id="1305675"/>
    <lineage>
        <taxon>Bacteria</taxon>
        <taxon>Bacillati</taxon>
        <taxon>Bacillota</taxon>
        <taxon>Bacilli</taxon>
        <taxon>Bacillales</taxon>
        <taxon>Bacillaceae</taxon>
        <taxon>Bacillus</taxon>
    </lineage>
</organism>
<comment type="caution">
    <text evidence="1">The sequence shown here is derived from an EMBL/GenBank/DDBJ whole genome shotgun (WGS) entry which is preliminary data.</text>
</comment>